<feature type="signal peptide" evidence="2">
    <location>
        <begin position="1"/>
        <end position="31"/>
    </location>
</feature>
<reference evidence="3 4" key="1">
    <citation type="submission" date="2017-03" db="EMBL/GenBank/DDBJ databases">
        <title>WGS assembly of Porphyra umbilicalis.</title>
        <authorList>
            <person name="Brawley S.H."/>
            <person name="Blouin N.A."/>
            <person name="Ficko-Blean E."/>
            <person name="Wheeler G.L."/>
            <person name="Lohr M."/>
            <person name="Goodson H.V."/>
            <person name="Jenkins J.W."/>
            <person name="Blaby-Haas C.E."/>
            <person name="Helliwell K.E."/>
            <person name="Chan C."/>
            <person name="Marriage T."/>
            <person name="Bhattacharya D."/>
            <person name="Klein A.S."/>
            <person name="Badis Y."/>
            <person name="Brodie J."/>
            <person name="Cao Y."/>
            <person name="Collen J."/>
            <person name="Dittami S.M."/>
            <person name="Gachon C.M."/>
            <person name="Green B.R."/>
            <person name="Karpowicz S."/>
            <person name="Kim J.W."/>
            <person name="Kudahl U."/>
            <person name="Lin S."/>
            <person name="Michel G."/>
            <person name="Mittag M."/>
            <person name="Olson B.J."/>
            <person name="Pangilinan J."/>
            <person name="Peng Y."/>
            <person name="Qiu H."/>
            <person name="Shu S."/>
            <person name="Singer J.T."/>
            <person name="Smith A.G."/>
            <person name="Sprecher B.N."/>
            <person name="Wagner V."/>
            <person name="Wang W."/>
            <person name="Wang Z.-Y."/>
            <person name="Yan J."/>
            <person name="Yarish C."/>
            <person name="Zoeuner-Riek S."/>
            <person name="Zhuang Y."/>
            <person name="Zou Y."/>
            <person name="Lindquist E.A."/>
            <person name="Grimwood J."/>
            <person name="Barry K."/>
            <person name="Rokhsar D.S."/>
            <person name="Schmutz J."/>
            <person name="Stiller J.W."/>
            <person name="Grossman A.R."/>
            <person name="Prochnik S.E."/>
        </authorList>
    </citation>
    <scope>NUCLEOTIDE SEQUENCE [LARGE SCALE GENOMIC DNA]</scope>
    <source>
        <strain evidence="3">4086291</strain>
    </source>
</reference>
<feature type="transmembrane region" description="Helical" evidence="1">
    <location>
        <begin position="274"/>
        <end position="293"/>
    </location>
</feature>
<name>A0A1X6P1C9_PORUM</name>
<keyword evidence="1" id="KW-0472">Membrane</keyword>
<protein>
    <submittedName>
        <fullName evidence="3">Uncharacterized protein</fullName>
    </submittedName>
</protein>
<proteinExistence type="predicted"/>
<feature type="chain" id="PRO_5012620443" evidence="2">
    <location>
        <begin position="32"/>
        <end position="693"/>
    </location>
</feature>
<keyword evidence="4" id="KW-1185">Reference proteome</keyword>
<accession>A0A1X6P1C9</accession>
<feature type="transmembrane region" description="Helical" evidence="1">
    <location>
        <begin position="569"/>
        <end position="592"/>
    </location>
</feature>
<dbReference type="EMBL" id="KV918942">
    <property type="protein sequence ID" value="OSX74560.1"/>
    <property type="molecule type" value="Genomic_DNA"/>
</dbReference>
<evidence type="ECO:0000256" key="1">
    <source>
        <dbReference type="SAM" id="Phobius"/>
    </source>
</evidence>
<organism evidence="3 4">
    <name type="scientific">Porphyra umbilicalis</name>
    <name type="common">Purple laver</name>
    <name type="synonym">Red alga</name>
    <dbReference type="NCBI Taxonomy" id="2786"/>
    <lineage>
        <taxon>Eukaryota</taxon>
        <taxon>Rhodophyta</taxon>
        <taxon>Bangiophyceae</taxon>
        <taxon>Bangiales</taxon>
        <taxon>Bangiaceae</taxon>
        <taxon>Porphyra</taxon>
    </lineage>
</organism>
<sequence length="693" mass="73612">MPPTQALNQWPLALLLLLAAALGSSPPPVAAERDARCVDTLRTAPAAFDACRTGKVCWLCITEPPFIWVDSVDAATDARRRRPFNCSDHGAYGLRGSSFQLLNTVAPGDLCVFAGDSTECKFNELVDYLDQSATEPSHPGYGVALGIHGALLTMPHRVGAGSWLPPIFHEKMVIVQSKSVNDVHPGSVISEMWYPFTSEAWRLLLTATGSMVIISLALSLFRPEPVGVQGWRRPGRMLTTYTLNVIHNTFGGHPEGPLSATAVAFEPARRALRYAYLCLAAVTLLYYEAALIVSQTNPVLSKRLRGLPNNDLCQFSVLDASALGDSFASVVAGGDRGRLPEIKARWLPAPNLLASFAHLAGGVRNSRPGCPPGITAKYLVSFESVVAGVLMANASLCDDLQVVATEEELRDWDAGWVLTAAAHNGGTALPPSIAATVRRHKVSVDRRLLEEKHKEGGVPQGGHLLASACGGTVGPRVRASQLVMPLALSVFVPTTITAVLAVVYPLLLGVLGRGRGAGGGAANAPQTGAAALSTAGRTRGGGWGGFPPGRRRRGVCAAELVGGASFAEVALAAACAAAMAAAAAAAAAVVIMTPTQTTVGGKQAVTMGLPPSPAAQDDHLYHLRHHRRLPRTGRPHPRWHRRCRWRDCHHRHRHAPYCGLVAMTECASPRRHVAFHTIVKCSRAALQGRAARR</sequence>
<evidence type="ECO:0000256" key="2">
    <source>
        <dbReference type="SAM" id="SignalP"/>
    </source>
</evidence>
<evidence type="ECO:0000313" key="4">
    <source>
        <dbReference type="Proteomes" id="UP000218209"/>
    </source>
</evidence>
<keyword evidence="1" id="KW-1133">Transmembrane helix</keyword>
<evidence type="ECO:0000313" key="3">
    <source>
        <dbReference type="EMBL" id="OSX74560.1"/>
    </source>
</evidence>
<keyword evidence="1" id="KW-0812">Transmembrane</keyword>
<dbReference type="AlphaFoldDB" id="A0A1X6P1C9"/>
<keyword evidence="2" id="KW-0732">Signal</keyword>
<feature type="transmembrane region" description="Helical" evidence="1">
    <location>
        <begin position="486"/>
        <end position="507"/>
    </location>
</feature>
<gene>
    <name evidence="3" type="ORF">BU14_0284s0012</name>
</gene>
<dbReference type="OrthoDB" id="10393190at2759"/>
<dbReference type="Proteomes" id="UP000218209">
    <property type="component" value="Unassembled WGS sequence"/>
</dbReference>